<name>A0A077EI44_9FLAO</name>
<feature type="signal peptide" evidence="2">
    <location>
        <begin position="1"/>
        <end position="18"/>
    </location>
</feature>
<evidence type="ECO:0000313" key="4">
    <source>
        <dbReference type="Proteomes" id="UP000028933"/>
    </source>
</evidence>
<accession>A0A077EI44</accession>
<keyword evidence="2" id="KW-0732">Signal</keyword>
<evidence type="ECO:0000313" key="3">
    <source>
        <dbReference type="EMBL" id="AIL47316.1"/>
    </source>
</evidence>
<dbReference type="HOGENOM" id="CLU_1755963_0_0_10"/>
<feature type="chain" id="PRO_5001717747" description="TonB C-terminal domain-containing protein" evidence="2">
    <location>
        <begin position="19"/>
        <end position="148"/>
    </location>
</feature>
<gene>
    <name evidence="3" type="ORF">BD94_3541</name>
</gene>
<dbReference type="eggNOG" id="ENOG5033YRC">
    <property type="taxonomic scope" value="Bacteria"/>
</dbReference>
<evidence type="ECO:0000256" key="1">
    <source>
        <dbReference type="SAM" id="MobiDB-lite"/>
    </source>
</evidence>
<reference evidence="3" key="1">
    <citation type="journal article" date="2013" name="Lancet">
        <title>First case of E anophelis outbreak in an intensive-care unit.</title>
        <authorList>
            <person name="Teo J."/>
            <person name="Tan S.Y."/>
            <person name="Tay M."/>
            <person name="Ding Y."/>
            <person name="Kjelleberg S."/>
            <person name="Givskov M."/>
            <person name="Lin R.T."/>
            <person name="Yang L."/>
        </authorList>
    </citation>
    <scope>NUCLEOTIDE SEQUENCE [LARGE SCALE GENOMIC DNA]</scope>
    <source>
        <strain evidence="3">NUHP1</strain>
    </source>
</reference>
<dbReference type="RefSeq" id="WP_024566370.1">
    <property type="nucleotide sequence ID" value="NZ_CP007547.1"/>
</dbReference>
<evidence type="ECO:0000256" key="2">
    <source>
        <dbReference type="SAM" id="SignalP"/>
    </source>
</evidence>
<dbReference type="KEGG" id="eao:BD94_3541"/>
<sequence>MEKAVSLFLLFVANICFAQNAKKQSEMNVKNKMEARQPQDLSVPPPPVNSFPAQYPKGNRAFLQLVEKNINKEALKGQPKKLETKVIIKIDDDGTVLNISTYGINGVFNKEVEVAAKKVSITKWTAGKNRQGENVIDLVKLPFTIANQ</sequence>
<evidence type="ECO:0008006" key="5">
    <source>
        <dbReference type="Google" id="ProtNLM"/>
    </source>
</evidence>
<dbReference type="STRING" id="1338011.BD94_3541"/>
<feature type="region of interest" description="Disordered" evidence="1">
    <location>
        <begin position="30"/>
        <end position="49"/>
    </location>
</feature>
<reference evidence="3" key="2">
    <citation type="journal article" date="2015" name="Genome Biol. Evol.">
        <title>Complete Genome Sequence and Transcriptomic Analysis of the Novel Pathogen Elizabethkingia anophelis in Response to Oxidative Stress.</title>
        <authorList>
            <person name="Li Y."/>
            <person name="Liu Y."/>
            <person name="Chew S.C."/>
            <person name="Tay M."/>
            <person name="Salido M.M."/>
            <person name="Teo J."/>
            <person name="Lauro F.M."/>
            <person name="Givskov M."/>
            <person name="Yang L."/>
        </authorList>
    </citation>
    <scope>NUCLEOTIDE SEQUENCE</scope>
    <source>
        <strain evidence="3">NUHP1</strain>
    </source>
</reference>
<dbReference type="AlphaFoldDB" id="A0A077EI44"/>
<dbReference type="Proteomes" id="UP000028933">
    <property type="component" value="Chromosome"/>
</dbReference>
<organism evidence="3 4">
    <name type="scientific">Elizabethkingia anophelis NUHP1</name>
    <dbReference type="NCBI Taxonomy" id="1338011"/>
    <lineage>
        <taxon>Bacteria</taxon>
        <taxon>Pseudomonadati</taxon>
        <taxon>Bacteroidota</taxon>
        <taxon>Flavobacteriia</taxon>
        <taxon>Flavobacteriales</taxon>
        <taxon>Weeksellaceae</taxon>
        <taxon>Elizabethkingia</taxon>
    </lineage>
</organism>
<protein>
    <recommendedName>
        <fullName evidence="5">TonB C-terminal domain-containing protein</fullName>
    </recommendedName>
</protein>
<dbReference type="EMBL" id="CP007547">
    <property type="protein sequence ID" value="AIL47316.1"/>
    <property type="molecule type" value="Genomic_DNA"/>
</dbReference>
<proteinExistence type="predicted"/>